<reference evidence="3" key="1">
    <citation type="submission" date="2018-10" db="EMBL/GenBank/DDBJ databases">
        <title>Transcriptome assembly of Aceria tosichella (Wheat curl mite) Type 2.</title>
        <authorList>
            <person name="Scully E.D."/>
            <person name="Geib S.M."/>
            <person name="Palmer N.A."/>
            <person name="Gupta A.K."/>
            <person name="Sarath G."/>
            <person name="Tatineni S."/>
        </authorList>
    </citation>
    <scope>NUCLEOTIDE SEQUENCE</scope>
    <source>
        <strain evidence="3">LincolnNE</strain>
    </source>
</reference>
<dbReference type="Pfam" id="PF00089">
    <property type="entry name" value="Trypsin"/>
    <property type="match status" value="1"/>
</dbReference>
<evidence type="ECO:0000313" key="3">
    <source>
        <dbReference type="EMBL" id="MDE46152.1"/>
    </source>
</evidence>
<dbReference type="InterPro" id="IPR001254">
    <property type="entry name" value="Trypsin_dom"/>
</dbReference>
<dbReference type="PANTHER" id="PTHR24260:SF132">
    <property type="entry name" value="PEPTIDASE S1 DOMAIN-CONTAINING PROTEIN"/>
    <property type="match status" value="1"/>
</dbReference>
<dbReference type="SUPFAM" id="SSF50494">
    <property type="entry name" value="Trypsin-like serine proteases"/>
    <property type="match status" value="1"/>
</dbReference>
<dbReference type="AlphaFoldDB" id="A0A6G1S875"/>
<dbReference type="InterPro" id="IPR009003">
    <property type="entry name" value="Peptidase_S1_PA"/>
</dbReference>
<keyword evidence="1" id="KW-0732">Signal</keyword>
<accession>A0A6G1S875</accession>
<evidence type="ECO:0000256" key="1">
    <source>
        <dbReference type="SAM" id="SignalP"/>
    </source>
</evidence>
<sequence length="331" mass="36920">MTRKNYLILAMIISHLIIGEIGMCKKIKIDADNHRICGKSNMRQWQHHQSAYDCDDDDDWLDWLDWLSAEGKIRSKRAADGHSTYEGEFPSAVKLIKTNSGGKNIACGGTLIHSDLVITSARCIHDAKEIEVQLGSTKNDNAGGVSIKADNWCFHSKWSSIEGPYNLGIVRLSRDVKYISGKIWPACLRLSQEHKSKAVCSAVGFGWDKPGVFSSELQSFEVKRKCHSSDDVDRHVGRSITCYSSEVDGGACPGDQGSGLYCFGRVHPCDSNIKRTFVVGALAWTVGECNPGAKHPQYYTDFYKNRRAIRNMVNTLVGGEKVKEDHTCKRW</sequence>
<protein>
    <submittedName>
        <fullName evidence="3">Chymotrypsin BII</fullName>
    </submittedName>
</protein>
<dbReference type="GO" id="GO:0004252">
    <property type="term" value="F:serine-type endopeptidase activity"/>
    <property type="evidence" value="ECO:0007669"/>
    <property type="project" value="InterPro"/>
</dbReference>
<dbReference type="PANTHER" id="PTHR24260">
    <property type="match status" value="1"/>
</dbReference>
<feature type="signal peptide" evidence="1">
    <location>
        <begin position="1"/>
        <end position="19"/>
    </location>
</feature>
<dbReference type="SMART" id="SM00020">
    <property type="entry name" value="Tryp_SPc"/>
    <property type="match status" value="1"/>
</dbReference>
<name>A0A6G1S875_9ACAR</name>
<gene>
    <name evidence="3" type="primary">CTRB2_1</name>
    <name evidence="3" type="ORF">g.6809</name>
</gene>
<proteinExistence type="predicted"/>
<dbReference type="InterPro" id="IPR043504">
    <property type="entry name" value="Peptidase_S1_PA_chymotrypsin"/>
</dbReference>
<dbReference type="InterPro" id="IPR051333">
    <property type="entry name" value="CLIP_Serine_Protease"/>
</dbReference>
<dbReference type="Gene3D" id="2.40.10.10">
    <property type="entry name" value="Trypsin-like serine proteases"/>
    <property type="match status" value="1"/>
</dbReference>
<feature type="domain" description="Peptidase S1" evidence="2">
    <location>
        <begin position="78"/>
        <end position="331"/>
    </location>
</feature>
<organism evidence="3">
    <name type="scientific">Aceria tosichella</name>
    <name type="common">wheat curl mite</name>
    <dbReference type="NCBI Taxonomy" id="561515"/>
    <lineage>
        <taxon>Eukaryota</taxon>
        <taxon>Metazoa</taxon>
        <taxon>Ecdysozoa</taxon>
        <taxon>Arthropoda</taxon>
        <taxon>Chelicerata</taxon>
        <taxon>Arachnida</taxon>
        <taxon>Acari</taxon>
        <taxon>Acariformes</taxon>
        <taxon>Trombidiformes</taxon>
        <taxon>Prostigmata</taxon>
        <taxon>Eupodina</taxon>
        <taxon>Eriophyoidea</taxon>
        <taxon>Eriophyidae</taxon>
        <taxon>Eriophyinae</taxon>
        <taxon>Aceriini</taxon>
        <taxon>Aceria</taxon>
    </lineage>
</organism>
<dbReference type="GO" id="GO:0006508">
    <property type="term" value="P:proteolysis"/>
    <property type="evidence" value="ECO:0007669"/>
    <property type="project" value="InterPro"/>
</dbReference>
<evidence type="ECO:0000259" key="2">
    <source>
        <dbReference type="PROSITE" id="PS50240"/>
    </source>
</evidence>
<feature type="chain" id="PRO_5026083160" evidence="1">
    <location>
        <begin position="20"/>
        <end position="331"/>
    </location>
</feature>
<dbReference type="PROSITE" id="PS50240">
    <property type="entry name" value="TRYPSIN_DOM"/>
    <property type="match status" value="1"/>
</dbReference>
<dbReference type="EMBL" id="GGYP01001381">
    <property type="protein sequence ID" value="MDE46152.1"/>
    <property type="molecule type" value="Transcribed_RNA"/>
</dbReference>